<name>A0A4Q7MPG9_9BURK</name>
<evidence type="ECO:0000256" key="4">
    <source>
        <dbReference type="ARBA" id="ARBA00022475"/>
    </source>
</evidence>
<keyword evidence="7 8" id="KW-0472">Membrane</keyword>
<dbReference type="PANTHER" id="PTHR30269">
    <property type="entry name" value="TRANSMEMBRANE PROTEIN YFCA"/>
    <property type="match status" value="1"/>
</dbReference>
<keyword evidence="4 8" id="KW-1003">Cell membrane</keyword>
<keyword evidence="6 8" id="KW-1133">Transmembrane helix</keyword>
<keyword evidence="5 8" id="KW-0812">Transmembrane</keyword>
<dbReference type="EMBL" id="SGWZ01000002">
    <property type="protein sequence ID" value="RZS70140.1"/>
    <property type="molecule type" value="Genomic_DNA"/>
</dbReference>
<evidence type="ECO:0000313" key="10">
    <source>
        <dbReference type="Proteomes" id="UP000292039"/>
    </source>
</evidence>
<evidence type="ECO:0000256" key="1">
    <source>
        <dbReference type="ARBA" id="ARBA00004651"/>
    </source>
</evidence>
<sequence length="298" mass="31504">MSHGGAALFSARLPFAQAPQAARHHWGFSYNWAITYYAMDIDIIAILTAVAFCAGFFDAIAGGGGLITVPALFLAGMDPVAALATNKFQASAGSVSATVAFARKGLVEWKTGRVLAAFSMMGGILGALFVSYMDKNWLEASIPVLLLLVAGYFAFAPRLDDDKRKKRMTLLMFAILVAPLIGFYDGVFGPGTGSFFMVGLTLLCGLPVMRAVSFTKLANAACNLGALFIFLLKGAIFWPLAISMAFGAFAGAQLGARCAVKVGTRLVRPMVVVVCCALAIKLLSSAENPLRMAISTLF</sequence>
<feature type="transmembrane region" description="Helical" evidence="8">
    <location>
        <begin position="224"/>
        <end position="246"/>
    </location>
</feature>
<dbReference type="Proteomes" id="UP000292039">
    <property type="component" value="Unassembled WGS sequence"/>
</dbReference>
<evidence type="ECO:0000256" key="5">
    <source>
        <dbReference type="ARBA" id="ARBA00022692"/>
    </source>
</evidence>
<dbReference type="GeneID" id="99726175"/>
<dbReference type="AlphaFoldDB" id="A0A4Q7MPG9"/>
<dbReference type="InterPro" id="IPR052017">
    <property type="entry name" value="TSUP"/>
</dbReference>
<feature type="transmembrane region" description="Helical" evidence="8">
    <location>
        <begin position="168"/>
        <end position="187"/>
    </location>
</feature>
<comment type="similarity">
    <text evidence="2 8">Belongs to the 4-toluene sulfonate uptake permease (TSUP) (TC 2.A.102) family.</text>
</comment>
<dbReference type="RefSeq" id="WP_238591317.1">
    <property type="nucleotide sequence ID" value="NZ_CBCSEB010000014.1"/>
</dbReference>
<gene>
    <name evidence="9" type="ORF">EV679_1533</name>
</gene>
<dbReference type="GO" id="GO:0005886">
    <property type="term" value="C:plasma membrane"/>
    <property type="evidence" value="ECO:0007669"/>
    <property type="project" value="UniProtKB-SubCell"/>
</dbReference>
<feature type="transmembrane region" description="Helical" evidence="8">
    <location>
        <begin position="266"/>
        <end position="283"/>
    </location>
</feature>
<organism evidence="9 10">
    <name type="scientific">Kerstersia gyiorum</name>
    <dbReference type="NCBI Taxonomy" id="206506"/>
    <lineage>
        <taxon>Bacteria</taxon>
        <taxon>Pseudomonadati</taxon>
        <taxon>Pseudomonadota</taxon>
        <taxon>Betaproteobacteria</taxon>
        <taxon>Burkholderiales</taxon>
        <taxon>Alcaligenaceae</taxon>
        <taxon>Kerstersia</taxon>
    </lineage>
</organism>
<feature type="transmembrane region" description="Helical" evidence="8">
    <location>
        <begin position="34"/>
        <end position="57"/>
    </location>
</feature>
<evidence type="ECO:0000256" key="2">
    <source>
        <dbReference type="ARBA" id="ARBA00009142"/>
    </source>
</evidence>
<dbReference type="InterPro" id="IPR002781">
    <property type="entry name" value="TM_pro_TauE-like"/>
</dbReference>
<reference evidence="9 10" key="1">
    <citation type="submission" date="2019-02" db="EMBL/GenBank/DDBJ databases">
        <title>Genomic Encyclopedia of Type Strains, Phase IV (KMG-IV): sequencing the most valuable type-strain genomes for metagenomic binning, comparative biology and taxonomic classification.</title>
        <authorList>
            <person name="Goeker M."/>
        </authorList>
    </citation>
    <scope>NUCLEOTIDE SEQUENCE [LARGE SCALE GENOMIC DNA]</scope>
    <source>
        <strain evidence="9 10">DSM 16618</strain>
    </source>
</reference>
<comment type="subcellular location">
    <subcellularLocation>
        <location evidence="1 8">Cell membrane</location>
        <topology evidence="1 8">Multi-pass membrane protein</topology>
    </subcellularLocation>
</comment>
<comment type="caution">
    <text evidence="9">The sequence shown here is derived from an EMBL/GenBank/DDBJ whole genome shotgun (WGS) entry which is preliminary data.</text>
</comment>
<dbReference type="Pfam" id="PF01925">
    <property type="entry name" value="TauE"/>
    <property type="match status" value="1"/>
</dbReference>
<protein>
    <recommendedName>
        <fullName evidence="8">Probable membrane transporter protein</fullName>
    </recommendedName>
</protein>
<keyword evidence="3" id="KW-0813">Transport</keyword>
<evidence type="ECO:0000256" key="7">
    <source>
        <dbReference type="ARBA" id="ARBA00023136"/>
    </source>
</evidence>
<feature type="transmembrane region" description="Helical" evidence="8">
    <location>
        <begin position="114"/>
        <end position="132"/>
    </location>
</feature>
<evidence type="ECO:0000256" key="8">
    <source>
        <dbReference type="RuleBase" id="RU363041"/>
    </source>
</evidence>
<evidence type="ECO:0000313" key="9">
    <source>
        <dbReference type="EMBL" id="RZS70140.1"/>
    </source>
</evidence>
<dbReference type="PANTHER" id="PTHR30269:SF0">
    <property type="entry name" value="MEMBRANE TRANSPORTER PROTEIN YFCA-RELATED"/>
    <property type="match status" value="1"/>
</dbReference>
<evidence type="ECO:0000256" key="6">
    <source>
        <dbReference type="ARBA" id="ARBA00022989"/>
    </source>
</evidence>
<proteinExistence type="inferred from homology"/>
<accession>A0A4Q7MPG9</accession>
<feature type="transmembrane region" description="Helical" evidence="8">
    <location>
        <begin position="138"/>
        <end position="156"/>
    </location>
</feature>
<feature type="transmembrane region" description="Helical" evidence="8">
    <location>
        <begin position="193"/>
        <end position="212"/>
    </location>
</feature>
<evidence type="ECO:0000256" key="3">
    <source>
        <dbReference type="ARBA" id="ARBA00022448"/>
    </source>
</evidence>